<dbReference type="InterPro" id="IPR050669">
    <property type="entry name" value="Hemerythrin"/>
</dbReference>
<evidence type="ECO:0000313" key="5">
    <source>
        <dbReference type="EMBL" id="MFD2232438.1"/>
    </source>
</evidence>
<reference evidence="6" key="1">
    <citation type="journal article" date="2019" name="Int. J. Syst. Evol. Microbiol.">
        <title>The Global Catalogue of Microorganisms (GCM) 10K type strain sequencing project: providing services to taxonomists for standard genome sequencing and annotation.</title>
        <authorList>
            <consortium name="The Broad Institute Genomics Platform"/>
            <consortium name="The Broad Institute Genome Sequencing Center for Infectious Disease"/>
            <person name="Wu L."/>
            <person name="Ma J."/>
        </authorList>
    </citation>
    <scope>NUCLEOTIDE SEQUENCE [LARGE SCALE GENOMIC DNA]</scope>
    <source>
        <strain evidence="6">KCTC 15012</strain>
    </source>
</reference>
<comment type="similarity">
    <text evidence="1">Belongs to the hemerythrin family.</text>
</comment>
<accession>A0ABW5C8T8</accession>
<dbReference type="Proteomes" id="UP001597296">
    <property type="component" value="Unassembled WGS sequence"/>
</dbReference>
<dbReference type="InterPro" id="IPR012312">
    <property type="entry name" value="Hemerythrin-like"/>
</dbReference>
<evidence type="ECO:0000256" key="1">
    <source>
        <dbReference type="ARBA" id="ARBA00010587"/>
    </source>
</evidence>
<proteinExistence type="inferred from homology"/>
<dbReference type="PANTHER" id="PTHR37164">
    <property type="entry name" value="BACTERIOHEMERYTHRIN"/>
    <property type="match status" value="1"/>
</dbReference>
<dbReference type="InterPro" id="IPR035938">
    <property type="entry name" value="Hemerythrin-like_sf"/>
</dbReference>
<dbReference type="RefSeq" id="WP_377313743.1">
    <property type="nucleotide sequence ID" value="NZ_JBHUIY010000002.1"/>
</dbReference>
<dbReference type="PANTHER" id="PTHR37164:SF1">
    <property type="entry name" value="BACTERIOHEMERYTHRIN"/>
    <property type="match status" value="1"/>
</dbReference>
<evidence type="ECO:0000256" key="3">
    <source>
        <dbReference type="ARBA" id="ARBA00023004"/>
    </source>
</evidence>
<dbReference type="InterPro" id="IPR012827">
    <property type="entry name" value="Hemerythrin_metal-bd"/>
</dbReference>
<evidence type="ECO:0000256" key="2">
    <source>
        <dbReference type="ARBA" id="ARBA00022723"/>
    </source>
</evidence>
<name>A0ABW5C8T8_9PROT</name>
<dbReference type="SUPFAM" id="SSF47188">
    <property type="entry name" value="Hemerythrin-like"/>
    <property type="match status" value="1"/>
</dbReference>
<keyword evidence="3" id="KW-0408">Iron</keyword>
<dbReference type="NCBIfam" id="TIGR02481">
    <property type="entry name" value="hemeryth_dom"/>
    <property type="match status" value="1"/>
</dbReference>
<protein>
    <submittedName>
        <fullName evidence="5">Bacteriohemerythrin</fullName>
    </submittedName>
</protein>
<dbReference type="CDD" id="cd12107">
    <property type="entry name" value="Hemerythrin"/>
    <property type="match status" value="1"/>
</dbReference>
<organism evidence="5 6">
    <name type="scientific">Phaeospirillum tilakii</name>
    <dbReference type="NCBI Taxonomy" id="741673"/>
    <lineage>
        <taxon>Bacteria</taxon>
        <taxon>Pseudomonadati</taxon>
        <taxon>Pseudomonadota</taxon>
        <taxon>Alphaproteobacteria</taxon>
        <taxon>Rhodospirillales</taxon>
        <taxon>Rhodospirillaceae</taxon>
        <taxon>Phaeospirillum</taxon>
    </lineage>
</organism>
<gene>
    <name evidence="5" type="ORF">ACFSNB_01325</name>
</gene>
<evidence type="ECO:0000313" key="6">
    <source>
        <dbReference type="Proteomes" id="UP001597296"/>
    </source>
</evidence>
<feature type="domain" description="Hemerythrin-like" evidence="4">
    <location>
        <begin position="4"/>
        <end position="124"/>
    </location>
</feature>
<keyword evidence="6" id="KW-1185">Reference proteome</keyword>
<dbReference type="Pfam" id="PF01814">
    <property type="entry name" value="Hemerythrin"/>
    <property type="match status" value="1"/>
</dbReference>
<sequence length="133" mass="14967">MKVGIEAVDEDHRVLFAIIDEIDALLGRDGPIAPAALADILARLGNYVRIHFQREEEIQSEVGYPGLEENRRHHGELARTLEAFDGRVRLDLDQGADARATAATMRSFLAVWITEHIVKVDRKMRGRILPWSG</sequence>
<dbReference type="Gene3D" id="1.20.120.50">
    <property type="entry name" value="Hemerythrin-like"/>
    <property type="match status" value="1"/>
</dbReference>
<keyword evidence="2" id="KW-0479">Metal-binding</keyword>
<evidence type="ECO:0000259" key="4">
    <source>
        <dbReference type="Pfam" id="PF01814"/>
    </source>
</evidence>
<comment type="caution">
    <text evidence="5">The sequence shown here is derived from an EMBL/GenBank/DDBJ whole genome shotgun (WGS) entry which is preliminary data.</text>
</comment>
<dbReference type="EMBL" id="JBHUIY010000002">
    <property type="protein sequence ID" value="MFD2232438.1"/>
    <property type="molecule type" value="Genomic_DNA"/>
</dbReference>